<dbReference type="Proteomes" id="UP000799444">
    <property type="component" value="Unassembled WGS sequence"/>
</dbReference>
<dbReference type="Pfam" id="PF01812">
    <property type="entry name" value="5-FTHF_cyc-lig"/>
    <property type="match status" value="1"/>
</dbReference>
<protein>
    <submittedName>
        <fullName evidence="1">Nagb/rpia/CoA transferase-like protein</fullName>
    </submittedName>
</protein>
<keyword evidence="1" id="KW-0808">Transferase</keyword>
<gene>
    <name evidence="1" type="ORF">EJ04DRAFT_192958</name>
</gene>
<dbReference type="PANTHER" id="PTHR13017:SF0">
    <property type="entry name" value="METHENYLTETRAHYDROFOLATE SYNTHASE DOMAIN-CONTAINING PROTEIN"/>
    <property type="match status" value="1"/>
</dbReference>
<proteinExistence type="predicted"/>
<sequence>MSTIGSPTSKYAHRLRVWTDLRRLNAALPDSRFGFDFSAFIPDFRGSSSAIEHLVDLPCYKSSRTIFIAPDNSLQGLRFRALKDGKRVLTTTYAIRRGFILLDPGRIEQDSLQLASLLDGMERPSIGTSVSISQMHEQIGRIGLCVTGAGAIGSNGIRIGKDHGFFDLAWGMLFDRELVNTETPVAAIVHQCQVVQVEQHDAEQFVAAPWDVPCNLIIIPDKVYRVAGLPKPQSGILWNKLEPKQLESILVLQELKGIQMMEKIMKAGTGNPEPAKPKETEPSADELLGIQMMERIMKGLKP</sequence>
<dbReference type="PANTHER" id="PTHR13017">
    <property type="entry name" value="5-FORMYLTETRAHYDROFOLATE CYCLO-LIGASE-RELATED"/>
    <property type="match status" value="1"/>
</dbReference>
<dbReference type="SUPFAM" id="SSF100950">
    <property type="entry name" value="NagB/RpiA/CoA transferase-like"/>
    <property type="match status" value="1"/>
</dbReference>
<dbReference type="EMBL" id="ML996134">
    <property type="protein sequence ID" value="KAF2735558.1"/>
    <property type="molecule type" value="Genomic_DNA"/>
</dbReference>
<reference evidence="1" key="1">
    <citation type="journal article" date="2020" name="Stud. Mycol.">
        <title>101 Dothideomycetes genomes: a test case for predicting lifestyles and emergence of pathogens.</title>
        <authorList>
            <person name="Haridas S."/>
            <person name="Albert R."/>
            <person name="Binder M."/>
            <person name="Bloem J."/>
            <person name="Labutti K."/>
            <person name="Salamov A."/>
            <person name="Andreopoulos B."/>
            <person name="Baker S."/>
            <person name="Barry K."/>
            <person name="Bills G."/>
            <person name="Bluhm B."/>
            <person name="Cannon C."/>
            <person name="Castanera R."/>
            <person name="Culley D."/>
            <person name="Daum C."/>
            <person name="Ezra D."/>
            <person name="Gonzalez J."/>
            <person name="Henrissat B."/>
            <person name="Kuo A."/>
            <person name="Liang C."/>
            <person name="Lipzen A."/>
            <person name="Lutzoni F."/>
            <person name="Magnuson J."/>
            <person name="Mondo S."/>
            <person name="Nolan M."/>
            <person name="Ohm R."/>
            <person name="Pangilinan J."/>
            <person name="Park H.-J."/>
            <person name="Ramirez L."/>
            <person name="Alfaro M."/>
            <person name="Sun H."/>
            <person name="Tritt A."/>
            <person name="Yoshinaga Y."/>
            <person name="Zwiers L.-H."/>
            <person name="Turgeon B."/>
            <person name="Goodwin S."/>
            <person name="Spatafora J."/>
            <person name="Crous P."/>
            <person name="Grigoriev I."/>
        </authorList>
    </citation>
    <scope>NUCLEOTIDE SEQUENCE</scope>
    <source>
        <strain evidence="1">CBS 125425</strain>
    </source>
</reference>
<evidence type="ECO:0000313" key="1">
    <source>
        <dbReference type="EMBL" id="KAF2735558.1"/>
    </source>
</evidence>
<dbReference type="InterPro" id="IPR002698">
    <property type="entry name" value="FTHF_cligase"/>
</dbReference>
<comment type="caution">
    <text evidence="1">The sequence shown here is derived from an EMBL/GenBank/DDBJ whole genome shotgun (WGS) entry which is preliminary data.</text>
</comment>
<dbReference type="GO" id="GO:0005737">
    <property type="term" value="C:cytoplasm"/>
    <property type="evidence" value="ECO:0007669"/>
    <property type="project" value="TreeGrafter"/>
</dbReference>
<dbReference type="Gene3D" id="3.40.50.10420">
    <property type="entry name" value="NagB/RpiA/CoA transferase-like"/>
    <property type="match status" value="1"/>
</dbReference>
<keyword evidence="2" id="KW-1185">Reference proteome</keyword>
<organism evidence="1 2">
    <name type="scientific">Polyplosphaeria fusca</name>
    <dbReference type="NCBI Taxonomy" id="682080"/>
    <lineage>
        <taxon>Eukaryota</taxon>
        <taxon>Fungi</taxon>
        <taxon>Dikarya</taxon>
        <taxon>Ascomycota</taxon>
        <taxon>Pezizomycotina</taxon>
        <taxon>Dothideomycetes</taxon>
        <taxon>Pleosporomycetidae</taxon>
        <taxon>Pleosporales</taxon>
        <taxon>Tetraplosphaeriaceae</taxon>
        <taxon>Polyplosphaeria</taxon>
    </lineage>
</organism>
<name>A0A9P4QX53_9PLEO</name>
<dbReference type="AlphaFoldDB" id="A0A9P4QX53"/>
<accession>A0A9P4QX53</accession>
<dbReference type="OrthoDB" id="433414at2759"/>
<dbReference type="GO" id="GO:0016740">
    <property type="term" value="F:transferase activity"/>
    <property type="evidence" value="ECO:0007669"/>
    <property type="project" value="UniProtKB-KW"/>
</dbReference>
<dbReference type="InterPro" id="IPR024185">
    <property type="entry name" value="FTHF_cligase-like_sf"/>
</dbReference>
<dbReference type="InterPro" id="IPR037171">
    <property type="entry name" value="NagB/RpiA_transferase-like"/>
</dbReference>
<evidence type="ECO:0000313" key="2">
    <source>
        <dbReference type="Proteomes" id="UP000799444"/>
    </source>
</evidence>